<name>A0ABV9PNW2_9ACTN</name>
<reference evidence="3" key="1">
    <citation type="journal article" date="2019" name="Int. J. Syst. Evol. Microbiol.">
        <title>The Global Catalogue of Microorganisms (GCM) 10K type strain sequencing project: providing services to taxonomists for standard genome sequencing and annotation.</title>
        <authorList>
            <consortium name="The Broad Institute Genomics Platform"/>
            <consortium name="The Broad Institute Genome Sequencing Center for Infectious Disease"/>
            <person name="Wu L."/>
            <person name="Ma J."/>
        </authorList>
    </citation>
    <scope>NUCLEOTIDE SEQUENCE [LARGE SCALE GENOMIC DNA]</scope>
    <source>
        <strain evidence="3">JCM 11882</strain>
    </source>
</reference>
<accession>A0ABV9PNW2</accession>
<proteinExistence type="predicted"/>
<feature type="region of interest" description="Disordered" evidence="1">
    <location>
        <begin position="1"/>
        <end position="29"/>
    </location>
</feature>
<gene>
    <name evidence="2" type="ORF">ACFO7U_04865</name>
</gene>
<evidence type="ECO:0000313" key="3">
    <source>
        <dbReference type="Proteomes" id="UP001595836"/>
    </source>
</evidence>
<dbReference type="Proteomes" id="UP001595836">
    <property type="component" value="Unassembled WGS sequence"/>
</dbReference>
<dbReference type="RefSeq" id="WP_344990580.1">
    <property type="nucleotide sequence ID" value="NZ_BAABCD010000013.1"/>
</dbReference>
<dbReference type="EMBL" id="JBHSHP010000010">
    <property type="protein sequence ID" value="MFC4754114.1"/>
    <property type="molecule type" value="Genomic_DNA"/>
</dbReference>
<evidence type="ECO:0000256" key="1">
    <source>
        <dbReference type="SAM" id="MobiDB-lite"/>
    </source>
</evidence>
<evidence type="ECO:0000313" key="2">
    <source>
        <dbReference type="EMBL" id="MFC4754114.1"/>
    </source>
</evidence>
<comment type="caution">
    <text evidence="2">The sequence shown here is derived from an EMBL/GenBank/DDBJ whole genome shotgun (WGS) entry which is preliminary data.</text>
</comment>
<protein>
    <submittedName>
        <fullName evidence="2">Uncharacterized protein</fullName>
    </submittedName>
</protein>
<sequence length="326" mass="35136">MTPDELTEMPTRSPGTVTALGDGDEPAPSPYKSMFRNGAILYPRLLIFVEKAEAGPLGAGAGRVAVTSFRTSQEKEPYKSQPSLTGRVEQRFVRPVYLGETVLPHRCVTPRQAVLPIDNGSILSPGKLAEYPGLSGWWNQAESTWNTHKPASDKVHLLDRIDYHGQLSAQLPLSALRVVYTKSGNTLAAAVVRDGSAVIDHKLYWVPVAAEAEGHYLCAILNSSTLLERVKPLQALGLFGTRDFDKNVFAVPFPRFDSADSLHARLANLGAQSEKEAASVDISGVRTFQAARKKVAAALVAAGISQEIEDAVAELVPLEAVLPTTD</sequence>
<keyword evidence="3" id="KW-1185">Reference proteome</keyword>
<organism evidence="2 3">
    <name type="scientific">Dietzia aurantiaca</name>
    <dbReference type="NCBI Taxonomy" id="983873"/>
    <lineage>
        <taxon>Bacteria</taxon>
        <taxon>Bacillati</taxon>
        <taxon>Actinomycetota</taxon>
        <taxon>Actinomycetes</taxon>
        <taxon>Mycobacteriales</taxon>
        <taxon>Dietziaceae</taxon>
        <taxon>Dietzia</taxon>
    </lineage>
</organism>